<dbReference type="Proteomes" id="UP000789901">
    <property type="component" value="Unassembled WGS sequence"/>
</dbReference>
<dbReference type="EMBL" id="CAJVQB010019879">
    <property type="protein sequence ID" value="CAG8792623.1"/>
    <property type="molecule type" value="Genomic_DNA"/>
</dbReference>
<comment type="caution">
    <text evidence="2">The sequence shown here is derived from an EMBL/GenBank/DDBJ whole genome shotgun (WGS) entry which is preliminary data.</text>
</comment>
<gene>
    <name evidence="2" type="ORF">GMARGA_LOCUS21482</name>
</gene>
<protein>
    <submittedName>
        <fullName evidence="2">35522_t:CDS:1</fullName>
    </submittedName>
</protein>
<sequence>MAPKKVQLVQLHYLVHSQPKYSSFPIKISKSENLVNVDLITENPQRAALGNHNIDIDPSQTEDQHTQDQLKDYQVVQQGYLL</sequence>
<organism evidence="2 3">
    <name type="scientific">Gigaspora margarita</name>
    <dbReference type="NCBI Taxonomy" id="4874"/>
    <lineage>
        <taxon>Eukaryota</taxon>
        <taxon>Fungi</taxon>
        <taxon>Fungi incertae sedis</taxon>
        <taxon>Mucoromycota</taxon>
        <taxon>Glomeromycotina</taxon>
        <taxon>Glomeromycetes</taxon>
        <taxon>Diversisporales</taxon>
        <taxon>Gigasporaceae</taxon>
        <taxon>Gigaspora</taxon>
    </lineage>
</organism>
<evidence type="ECO:0000256" key="1">
    <source>
        <dbReference type="SAM" id="MobiDB-lite"/>
    </source>
</evidence>
<proteinExistence type="predicted"/>
<reference evidence="2 3" key="1">
    <citation type="submission" date="2021-06" db="EMBL/GenBank/DDBJ databases">
        <authorList>
            <person name="Kallberg Y."/>
            <person name="Tangrot J."/>
            <person name="Rosling A."/>
        </authorList>
    </citation>
    <scope>NUCLEOTIDE SEQUENCE [LARGE SCALE GENOMIC DNA]</scope>
    <source>
        <strain evidence="2 3">120-4 pot B 10/14</strain>
    </source>
</reference>
<feature type="region of interest" description="Disordered" evidence="1">
    <location>
        <begin position="49"/>
        <end position="69"/>
    </location>
</feature>
<name>A0ABN7VR49_GIGMA</name>
<accession>A0ABN7VR49</accession>
<evidence type="ECO:0000313" key="2">
    <source>
        <dbReference type="EMBL" id="CAG8792623.1"/>
    </source>
</evidence>
<evidence type="ECO:0000313" key="3">
    <source>
        <dbReference type="Proteomes" id="UP000789901"/>
    </source>
</evidence>
<keyword evidence="3" id="KW-1185">Reference proteome</keyword>